<evidence type="ECO:0000256" key="5">
    <source>
        <dbReference type="ARBA" id="ARBA00022741"/>
    </source>
</evidence>
<keyword evidence="11" id="KW-0808">Transferase</keyword>
<proteinExistence type="inferred from homology"/>
<evidence type="ECO:0000313" key="11">
    <source>
        <dbReference type="EMBL" id="KZD12292.1"/>
    </source>
</evidence>
<dbReference type="PIRSF" id="PIRSF006294">
    <property type="entry name" value="PEP_crbxkin"/>
    <property type="match status" value="1"/>
</dbReference>
<comment type="subcellular location">
    <subcellularLocation>
        <location evidence="10">Cytoplasm</location>
    </subcellularLocation>
</comment>
<keyword evidence="7 10" id="KW-0067">ATP-binding</keyword>
<feature type="binding site" evidence="10">
    <location>
        <position position="201"/>
    </location>
    <ligand>
        <name>ATP</name>
        <dbReference type="ChEBI" id="CHEBI:30616"/>
    </ligand>
</feature>
<dbReference type="RefSeq" id="WP_067552576.1">
    <property type="nucleotide sequence ID" value="NZ_LPXN01000035.1"/>
</dbReference>
<dbReference type="EC" id="4.1.1.49" evidence="3 10"/>
<gene>
    <name evidence="10" type="primary">pckA</name>
    <name evidence="11" type="ORF">AUP43_04780</name>
</gene>
<keyword evidence="11" id="KW-0418">Kinase</keyword>
<feature type="binding site" evidence="10">
    <location>
        <position position="257"/>
    </location>
    <ligand>
        <name>Mn(2+)</name>
        <dbReference type="ChEBI" id="CHEBI:29035"/>
    </ligand>
</feature>
<feature type="binding site" evidence="10">
    <location>
        <position position="201"/>
    </location>
    <ligand>
        <name>substrate</name>
    </ligand>
</feature>
<organism evidence="11 12">
    <name type="scientific">Oceanibaculum pacificum</name>
    <dbReference type="NCBI Taxonomy" id="580166"/>
    <lineage>
        <taxon>Bacteria</taxon>
        <taxon>Pseudomonadati</taxon>
        <taxon>Pseudomonadota</taxon>
        <taxon>Alphaproteobacteria</taxon>
        <taxon>Rhodospirillales</taxon>
        <taxon>Oceanibaculaceae</taxon>
        <taxon>Oceanibaculum</taxon>
    </lineage>
</organism>
<dbReference type="OrthoDB" id="9806325at2"/>
<comment type="similarity">
    <text evidence="2 10">Belongs to the phosphoenolpyruvate carboxykinase (ATP) family.</text>
</comment>
<dbReference type="GO" id="GO:0006094">
    <property type="term" value="P:gluconeogenesis"/>
    <property type="evidence" value="ECO:0007669"/>
    <property type="project" value="UniProtKB-UniRule"/>
</dbReference>
<evidence type="ECO:0000256" key="10">
    <source>
        <dbReference type="HAMAP-Rule" id="MF_00453"/>
    </source>
</evidence>
<dbReference type="NCBIfam" id="NF006822">
    <property type="entry name" value="PRK09344.1-4"/>
    <property type="match status" value="1"/>
</dbReference>
<keyword evidence="10" id="KW-0963">Cytoplasm</keyword>
<feature type="binding site" evidence="10">
    <location>
        <position position="195"/>
    </location>
    <ligand>
        <name>substrate</name>
    </ligand>
</feature>
<comment type="function">
    <text evidence="10">Involved in the gluconeogenesis. Catalyzes the conversion of oxaloacetate (OAA) to phosphoenolpyruvate (PEP) through direct phosphoryl transfer between the nucleoside triphosphate and OAA.</text>
</comment>
<reference evidence="11 12" key="1">
    <citation type="submission" date="2015-12" db="EMBL/GenBank/DDBJ databases">
        <title>Genome sequence of Oceanibaculum pacificum MCCC 1A02656.</title>
        <authorList>
            <person name="Lu L."/>
            <person name="Lai Q."/>
            <person name="Shao Z."/>
            <person name="Qian P."/>
        </authorList>
    </citation>
    <scope>NUCLEOTIDE SEQUENCE [LARGE SCALE GENOMIC DNA]</scope>
    <source>
        <strain evidence="11 12">MCCC 1A02656</strain>
    </source>
</reference>
<feature type="binding site" evidence="10">
    <location>
        <position position="220"/>
    </location>
    <ligand>
        <name>Mn(2+)</name>
        <dbReference type="ChEBI" id="CHEBI:29035"/>
    </ligand>
</feature>
<dbReference type="InterPro" id="IPR001272">
    <property type="entry name" value="PEP_carboxykinase_ATP"/>
</dbReference>
<dbReference type="CDD" id="cd00484">
    <property type="entry name" value="PEPCK_ATP"/>
    <property type="match status" value="1"/>
</dbReference>
<dbReference type="PANTHER" id="PTHR30031">
    <property type="entry name" value="PHOSPHOENOLPYRUVATE CARBOXYKINASE ATP"/>
    <property type="match status" value="1"/>
</dbReference>
<sequence length="535" mass="58311">MHSTGTQAAYGLDNHGLINLKAAHWNLTTPALYEAAIRRGEAEIGHGGALVTNTGKHTGRAPKDKFFVDEPGSNKDINWGEVNRPISQARFDEILARVQAYLQNREIFVQDCYAGADPAFRLPIRVITESAWHNLFARNMFIQPKLDELPGFQPQFTIVNVASLMGRGKADDLASETFILVDMAKRLVLIGGTSYAGEIKKSVFTILNYLLPAQGVLPMHCSANIGQRGDVAIFFGLSGTGKTTLSADSTRTLIGDDEHGWSDNGVFNFEGGCYAKVIRLSREAEPEIFATTERFGTILENVVMDPVTRMLDLDDASLTENTRASYPLDFIPNMDLSGMGGHPDNVVMLTADAFGVLPPISQLSPEQAMYHFLSGYTARVAGTEKGLGNEPQATFSTCFGAPFMPRHPTVYAEMLRDRIAKHGAKCWLVNTGWSGGKAGVGQRMKIAYTRAMVAAALNGTLAQVGVRQDPNFGLLVPENCPDVPADVLDPRKTWSDKGAYDTTAHDLRGRFEKNFQQFEAHVPDNVKAAGIRAAA</sequence>
<dbReference type="NCBIfam" id="NF006820">
    <property type="entry name" value="PRK09344.1-2"/>
    <property type="match status" value="1"/>
</dbReference>
<evidence type="ECO:0000256" key="6">
    <source>
        <dbReference type="ARBA" id="ARBA00022793"/>
    </source>
</evidence>
<evidence type="ECO:0000313" key="12">
    <source>
        <dbReference type="Proteomes" id="UP000076400"/>
    </source>
</evidence>
<dbReference type="InterPro" id="IPR013035">
    <property type="entry name" value="PEP_carboxykinase_C"/>
</dbReference>
<feature type="binding site" evidence="10">
    <location>
        <position position="323"/>
    </location>
    <ligand>
        <name>ATP</name>
        <dbReference type="ChEBI" id="CHEBI:30616"/>
    </ligand>
</feature>
<evidence type="ECO:0000256" key="2">
    <source>
        <dbReference type="ARBA" id="ARBA00006052"/>
    </source>
</evidence>
<evidence type="ECO:0000256" key="4">
    <source>
        <dbReference type="ARBA" id="ARBA00022432"/>
    </source>
</evidence>
<comment type="caution">
    <text evidence="10">Lacks conserved residue(s) required for the propagation of feature annotation.</text>
</comment>
<dbReference type="UniPathway" id="UPA00138"/>
<dbReference type="GO" id="GO:0046872">
    <property type="term" value="F:metal ion binding"/>
    <property type="evidence" value="ECO:0007669"/>
    <property type="project" value="UniProtKB-KW"/>
</dbReference>
<name>A0A154WFK8_9PROT</name>
<dbReference type="GO" id="GO:0016301">
    <property type="term" value="F:kinase activity"/>
    <property type="evidence" value="ECO:0007669"/>
    <property type="project" value="UniProtKB-KW"/>
</dbReference>
<dbReference type="Pfam" id="PF01293">
    <property type="entry name" value="PEPCK_ATP"/>
    <property type="match status" value="1"/>
</dbReference>
<comment type="pathway">
    <text evidence="1 10">Carbohydrate biosynthesis; gluconeogenesis.</text>
</comment>
<evidence type="ECO:0000256" key="9">
    <source>
        <dbReference type="ARBA" id="ARBA00047371"/>
    </source>
</evidence>
<keyword evidence="6 10" id="KW-0210">Decarboxylase</keyword>
<dbReference type="GO" id="GO:0005524">
    <property type="term" value="F:ATP binding"/>
    <property type="evidence" value="ECO:0007669"/>
    <property type="project" value="UniProtKB-UniRule"/>
</dbReference>
<dbReference type="Gene3D" id="3.40.449.10">
    <property type="entry name" value="Phosphoenolpyruvate Carboxykinase, domain 1"/>
    <property type="match status" value="1"/>
</dbReference>
<dbReference type="NCBIfam" id="TIGR00224">
    <property type="entry name" value="pckA"/>
    <property type="match status" value="1"/>
</dbReference>
<keyword evidence="8 10" id="KW-0456">Lyase</keyword>
<feature type="binding site" evidence="10">
    <location>
        <position position="201"/>
    </location>
    <ligand>
        <name>Mn(2+)</name>
        <dbReference type="ChEBI" id="CHEBI:29035"/>
    </ligand>
</feature>
<evidence type="ECO:0000256" key="8">
    <source>
        <dbReference type="ARBA" id="ARBA00023239"/>
    </source>
</evidence>
<feature type="binding site" evidence="10">
    <location>
        <position position="449"/>
    </location>
    <ligand>
        <name>ATP</name>
        <dbReference type="ChEBI" id="CHEBI:30616"/>
    </ligand>
</feature>
<evidence type="ECO:0000256" key="3">
    <source>
        <dbReference type="ARBA" id="ARBA00012363"/>
    </source>
</evidence>
<comment type="catalytic activity">
    <reaction evidence="9 10">
        <text>oxaloacetate + ATP = phosphoenolpyruvate + ADP + CO2</text>
        <dbReference type="Rhea" id="RHEA:18617"/>
        <dbReference type="ChEBI" id="CHEBI:16452"/>
        <dbReference type="ChEBI" id="CHEBI:16526"/>
        <dbReference type="ChEBI" id="CHEBI:30616"/>
        <dbReference type="ChEBI" id="CHEBI:58702"/>
        <dbReference type="ChEBI" id="CHEBI:456216"/>
        <dbReference type="EC" id="4.1.1.49"/>
    </reaction>
</comment>
<comment type="caution">
    <text evidence="11">The sequence shown here is derived from an EMBL/GenBank/DDBJ whole genome shotgun (WGS) entry which is preliminary data.</text>
</comment>
<dbReference type="SUPFAM" id="SSF68923">
    <property type="entry name" value="PEP carboxykinase N-terminal domain"/>
    <property type="match status" value="1"/>
</dbReference>
<dbReference type="Proteomes" id="UP000076400">
    <property type="component" value="Unassembled WGS sequence"/>
</dbReference>
<dbReference type="AlphaFoldDB" id="A0A154WFK8"/>
<dbReference type="EMBL" id="LPXN01000035">
    <property type="protein sequence ID" value="KZD12292.1"/>
    <property type="molecule type" value="Genomic_DNA"/>
</dbReference>
<accession>A0A154WFK8</accession>
<evidence type="ECO:0000256" key="7">
    <source>
        <dbReference type="ARBA" id="ARBA00022840"/>
    </source>
</evidence>
<protein>
    <recommendedName>
        <fullName evidence="3 10">Phosphoenolpyruvate carboxykinase (ATP)</fullName>
        <shortName evidence="10">PCK</shortName>
        <shortName evidence="10">PEP carboxykinase</shortName>
        <shortName evidence="10">PEPCK</shortName>
        <ecNumber evidence="3 10">4.1.1.49</ecNumber>
    </recommendedName>
</protein>
<dbReference type="HAMAP" id="MF_00453">
    <property type="entry name" value="PEPCK_ATP"/>
    <property type="match status" value="1"/>
</dbReference>
<dbReference type="SUPFAM" id="SSF53795">
    <property type="entry name" value="PEP carboxykinase-like"/>
    <property type="match status" value="1"/>
</dbReference>
<dbReference type="GO" id="GO:0004612">
    <property type="term" value="F:phosphoenolpyruvate carboxykinase (ATP) activity"/>
    <property type="evidence" value="ECO:0007669"/>
    <property type="project" value="UniProtKB-UniRule"/>
</dbReference>
<evidence type="ECO:0000256" key="1">
    <source>
        <dbReference type="ARBA" id="ARBA00004742"/>
    </source>
</evidence>
<feature type="binding site" evidence="10">
    <location>
        <position position="285"/>
    </location>
    <ligand>
        <name>ATP</name>
        <dbReference type="ChEBI" id="CHEBI:30616"/>
    </ligand>
</feature>
<feature type="binding site" evidence="10">
    <location>
        <position position="60"/>
    </location>
    <ligand>
        <name>substrate</name>
    </ligand>
</feature>
<keyword evidence="11" id="KW-0670">Pyruvate</keyword>
<feature type="binding site" evidence="10">
    <location>
        <begin position="236"/>
        <end position="244"/>
    </location>
    <ligand>
        <name>ATP</name>
        <dbReference type="ChEBI" id="CHEBI:30616"/>
    </ligand>
</feature>
<dbReference type="PANTHER" id="PTHR30031:SF0">
    <property type="entry name" value="PHOSPHOENOLPYRUVATE CARBOXYKINASE (ATP)"/>
    <property type="match status" value="1"/>
</dbReference>
<keyword evidence="12" id="KW-1185">Reference proteome</keyword>
<keyword evidence="10" id="KW-0479">Metal-binding</keyword>
<feature type="binding site" evidence="10">
    <location>
        <position position="220"/>
    </location>
    <ligand>
        <name>ATP</name>
        <dbReference type="ChEBI" id="CHEBI:30616"/>
    </ligand>
</feature>
<comment type="cofactor">
    <cofactor evidence="10">
        <name>Mn(2+)</name>
        <dbReference type="ChEBI" id="CHEBI:29035"/>
    </cofactor>
    <text evidence="10">Binds 1 Mn(2+) ion per subunit.</text>
</comment>
<keyword evidence="4 10" id="KW-0312">Gluconeogenesis</keyword>
<dbReference type="PROSITE" id="PS00532">
    <property type="entry name" value="PEPCK_ATP"/>
    <property type="match status" value="1"/>
</dbReference>
<dbReference type="Gene3D" id="2.170.8.10">
    <property type="entry name" value="Phosphoenolpyruvate Carboxykinase, domain 2"/>
    <property type="match status" value="1"/>
</dbReference>
<dbReference type="Gene3D" id="3.90.228.20">
    <property type="match status" value="1"/>
</dbReference>
<dbReference type="NCBIfam" id="NF006821">
    <property type="entry name" value="PRK09344.1-3"/>
    <property type="match status" value="1"/>
</dbReference>
<dbReference type="GO" id="GO:0005829">
    <property type="term" value="C:cytosol"/>
    <property type="evidence" value="ECO:0007669"/>
    <property type="project" value="TreeGrafter"/>
</dbReference>
<keyword evidence="5 10" id="KW-0547">Nucleotide-binding</keyword>
<dbReference type="InterPro" id="IPR015994">
    <property type="entry name" value="PEPCK_ATP_CS"/>
</dbReference>
<dbReference type="STRING" id="580166.AUP43_04780"/>
<dbReference type="InterPro" id="IPR008210">
    <property type="entry name" value="PEP_carboxykinase_N"/>
</dbReference>
<feature type="binding site" evidence="10">
    <location>
        <position position="323"/>
    </location>
    <ligand>
        <name>substrate</name>
    </ligand>
</feature>
<keyword evidence="10" id="KW-0464">Manganese</keyword>